<accession>A0AC35U3V2</accession>
<sequence>MLLGCKQDQFQCDTYNIHGVNCIPSYQLCDGIPDCSDKSDENSSCPKQTVSCDVKDGSVFQCADGRQCFPNSERCNNVYNCRDLSDELSCSSNHTACFQYQFRCENGGASSCIPKSWVCDASFDCPDHSDEPASCEFKACQSGEFTCKCISEQKLCDKFADCPQGDDEKNCSSNLCPSLGCQSGCIQSPLGGHCTCPNGYKLDERYQRTCSDINECAEFGYCDQMSCQNHVGSFACSCLSCFKLKMKSTDVNGNNTTTRGYCTSMESEKMRLYVARREGLYRVNPYSPSEEAKKITSGEFLYGIGFDYADKKMFWTDRLTHAVFSANINDNGEAEQITKLDLKSLIFPRNLAVDWITNNLYIIESGSRRIDVSNYEGDRRTVLLADGLILPLDLALDPIRGEMFFTNQFKVEGCAMDGTRRRTLIDTHTHQVSGIVVDIPGALLNMKN</sequence>
<reference evidence="2" key="1">
    <citation type="submission" date="2016-11" db="UniProtKB">
        <authorList>
            <consortium name="WormBaseParasite"/>
        </authorList>
    </citation>
    <scope>IDENTIFICATION</scope>
    <source>
        <strain evidence="2">KR3021</strain>
    </source>
</reference>
<evidence type="ECO:0000313" key="2">
    <source>
        <dbReference type="WBParaSite" id="RSKR_0000725500.1"/>
    </source>
</evidence>
<dbReference type="Proteomes" id="UP000095286">
    <property type="component" value="Unplaced"/>
</dbReference>
<dbReference type="WBParaSite" id="RSKR_0000725500.1">
    <property type="protein sequence ID" value="RSKR_0000725500.1"/>
    <property type="gene ID" value="RSKR_0000725500"/>
</dbReference>
<name>A0AC35U3V2_9BILA</name>
<protein>
    <submittedName>
        <fullName evidence="2">EGF_CA domain-containing protein</fullName>
    </submittedName>
</protein>
<organism evidence="1 2">
    <name type="scientific">Rhabditophanes sp. KR3021</name>
    <dbReference type="NCBI Taxonomy" id="114890"/>
    <lineage>
        <taxon>Eukaryota</taxon>
        <taxon>Metazoa</taxon>
        <taxon>Ecdysozoa</taxon>
        <taxon>Nematoda</taxon>
        <taxon>Chromadorea</taxon>
        <taxon>Rhabditida</taxon>
        <taxon>Tylenchina</taxon>
        <taxon>Panagrolaimomorpha</taxon>
        <taxon>Strongyloidoidea</taxon>
        <taxon>Alloionematidae</taxon>
        <taxon>Rhabditophanes</taxon>
    </lineage>
</organism>
<evidence type="ECO:0000313" key="1">
    <source>
        <dbReference type="Proteomes" id="UP000095286"/>
    </source>
</evidence>
<proteinExistence type="predicted"/>